<dbReference type="OrthoDB" id="3352285at2759"/>
<keyword evidence="4" id="KW-1185">Reference proteome</keyword>
<feature type="transmembrane region" description="Helical" evidence="2">
    <location>
        <begin position="100"/>
        <end position="121"/>
    </location>
</feature>
<feature type="transmembrane region" description="Helical" evidence="2">
    <location>
        <begin position="28"/>
        <end position="48"/>
    </location>
</feature>
<evidence type="ECO:0000256" key="1">
    <source>
        <dbReference type="SAM" id="MobiDB-lite"/>
    </source>
</evidence>
<feature type="transmembrane region" description="Helical" evidence="2">
    <location>
        <begin position="68"/>
        <end position="88"/>
    </location>
</feature>
<evidence type="ECO:0000256" key="2">
    <source>
        <dbReference type="SAM" id="Phobius"/>
    </source>
</evidence>
<feature type="region of interest" description="Disordered" evidence="1">
    <location>
        <begin position="246"/>
        <end position="304"/>
    </location>
</feature>
<dbReference type="Proteomes" id="UP000092993">
    <property type="component" value="Unassembled WGS sequence"/>
</dbReference>
<protein>
    <submittedName>
        <fullName evidence="3">Uncharacterized protein</fullName>
    </submittedName>
</protein>
<accession>A0A1C7MIM7</accession>
<feature type="compositionally biased region" description="Basic and acidic residues" evidence="1">
    <location>
        <begin position="294"/>
        <end position="304"/>
    </location>
</feature>
<keyword evidence="2" id="KW-0812">Transmembrane</keyword>
<proteinExistence type="predicted"/>
<name>A0A1C7MIM7_GRIFR</name>
<dbReference type="AlphaFoldDB" id="A0A1C7MIM7"/>
<dbReference type="EMBL" id="LUGG01000003">
    <property type="protein sequence ID" value="OBZ76753.1"/>
    <property type="molecule type" value="Genomic_DNA"/>
</dbReference>
<keyword evidence="2" id="KW-1133">Transmembrane helix</keyword>
<feature type="transmembrane region" description="Helical" evidence="2">
    <location>
        <begin position="173"/>
        <end position="194"/>
    </location>
</feature>
<comment type="caution">
    <text evidence="3">The sequence shown here is derived from an EMBL/GenBank/DDBJ whole genome shotgun (WGS) entry which is preliminary data.</text>
</comment>
<evidence type="ECO:0000313" key="3">
    <source>
        <dbReference type="EMBL" id="OBZ76753.1"/>
    </source>
</evidence>
<sequence length="304" mass="32381">MSSRPPPLRASDQPPAYRMVNRVYGNSLRPIVIVIGCVTAIWTLVWAIPNFQDISPDKDLGYPKLATLAIVLGSIYIGACAIELLGVAAAAIQSLVMIRAYTLLSVVAALAVIGAALMRVINDLIAECTSVAQGDTVTFRFGIWGPVVKDTLSPADAANFCKDAWNHDSLSEILYLIFEIIFATFFTLIAFAYYQQVLDPTSAANVSHSPTHELGTYPEHYHPPYDAPLYAPSYAPPPGPPPADMGYGVGMGVGAGDDTKPPGYSGASAGAEHYGEKDDPFADFDGPSIPRPEPGQHRGDDGLA</sequence>
<gene>
    <name evidence="3" type="ORF">A0H81_03345</name>
</gene>
<organism evidence="3 4">
    <name type="scientific">Grifola frondosa</name>
    <name type="common">Maitake</name>
    <name type="synonym">Polyporus frondosus</name>
    <dbReference type="NCBI Taxonomy" id="5627"/>
    <lineage>
        <taxon>Eukaryota</taxon>
        <taxon>Fungi</taxon>
        <taxon>Dikarya</taxon>
        <taxon>Basidiomycota</taxon>
        <taxon>Agaricomycotina</taxon>
        <taxon>Agaricomycetes</taxon>
        <taxon>Polyporales</taxon>
        <taxon>Grifolaceae</taxon>
        <taxon>Grifola</taxon>
    </lineage>
</organism>
<dbReference type="OMA" id="AWDHDSW"/>
<reference evidence="3 4" key="1">
    <citation type="submission" date="2016-03" db="EMBL/GenBank/DDBJ databases">
        <title>Whole genome sequencing of Grifola frondosa 9006-11.</title>
        <authorList>
            <person name="Min B."/>
            <person name="Park H."/>
            <person name="Kim J.-G."/>
            <person name="Cho H."/>
            <person name="Oh Y.-L."/>
            <person name="Kong W.-S."/>
            <person name="Choi I.-G."/>
        </authorList>
    </citation>
    <scope>NUCLEOTIDE SEQUENCE [LARGE SCALE GENOMIC DNA]</scope>
    <source>
        <strain evidence="3 4">9006-11</strain>
    </source>
</reference>
<evidence type="ECO:0000313" key="4">
    <source>
        <dbReference type="Proteomes" id="UP000092993"/>
    </source>
</evidence>
<keyword evidence="2" id="KW-0472">Membrane</keyword>